<accession>A0A7E4ZYM6</accession>
<dbReference type="PANTHER" id="PTHR20905:SF1">
    <property type="entry name" value="AT07410P-RELATED"/>
    <property type="match status" value="1"/>
</dbReference>
<evidence type="ECO:0000313" key="2">
    <source>
        <dbReference type="Proteomes" id="UP000492821"/>
    </source>
</evidence>
<dbReference type="WBParaSite" id="Pan_g3334.t1">
    <property type="protein sequence ID" value="Pan_g3334.t1"/>
    <property type="gene ID" value="Pan_g3334"/>
</dbReference>
<sequence length="263" mass="29604">MPQTNYLYDHRPRGERKRYGDIHVLRDGRAIRFEIADENDEELIAEQFIDGFLKHSTVFQALNVTNEDLQEGTYELARSILPSRGTILGFHENKLVCFRLVRYVHHDEIPKVYGSRSKPGDPPPVPVFPKDFDTLVDAVPLSNFAARVEYVLLTAPELQLGKFLPSDVTNVAFGEAINVHEDFQKLGLGTHLSALSEKLAVENGCNYIANVTIATASNRIAEKKNFRVLCSLPFDKFYVHGQLFFQNLKDGATSANLNLGKLI</sequence>
<feature type="domain" description="N-acetyltransferase" evidence="1">
    <location>
        <begin position="169"/>
        <end position="219"/>
    </location>
</feature>
<keyword evidence="2" id="KW-1185">Reference proteome</keyword>
<reference evidence="3" key="2">
    <citation type="submission" date="2020-10" db="UniProtKB">
        <authorList>
            <consortium name="WormBaseParasite"/>
        </authorList>
    </citation>
    <scope>IDENTIFICATION</scope>
</reference>
<dbReference type="Gene3D" id="3.40.630.30">
    <property type="match status" value="1"/>
</dbReference>
<proteinExistence type="predicted"/>
<dbReference type="Pfam" id="PF00583">
    <property type="entry name" value="Acetyltransf_1"/>
    <property type="match status" value="1"/>
</dbReference>
<dbReference type="InterPro" id="IPR000182">
    <property type="entry name" value="GNAT_dom"/>
</dbReference>
<dbReference type="InterPro" id="IPR016181">
    <property type="entry name" value="Acyl_CoA_acyltransferase"/>
</dbReference>
<dbReference type="AlphaFoldDB" id="A0A7E4ZYM6"/>
<dbReference type="GO" id="GO:0008080">
    <property type="term" value="F:N-acetyltransferase activity"/>
    <property type="evidence" value="ECO:0007669"/>
    <property type="project" value="TreeGrafter"/>
</dbReference>
<dbReference type="Proteomes" id="UP000492821">
    <property type="component" value="Unassembled WGS sequence"/>
</dbReference>
<organism evidence="2 3">
    <name type="scientific">Panagrellus redivivus</name>
    <name type="common">Microworm</name>
    <dbReference type="NCBI Taxonomy" id="6233"/>
    <lineage>
        <taxon>Eukaryota</taxon>
        <taxon>Metazoa</taxon>
        <taxon>Ecdysozoa</taxon>
        <taxon>Nematoda</taxon>
        <taxon>Chromadorea</taxon>
        <taxon>Rhabditida</taxon>
        <taxon>Tylenchina</taxon>
        <taxon>Panagrolaimomorpha</taxon>
        <taxon>Panagrolaimoidea</taxon>
        <taxon>Panagrolaimidae</taxon>
        <taxon>Panagrellus</taxon>
    </lineage>
</organism>
<evidence type="ECO:0000259" key="1">
    <source>
        <dbReference type="Pfam" id="PF00583"/>
    </source>
</evidence>
<protein>
    <submittedName>
        <fullName evidence="3">N-acetyltransferase domain-containing protein</fullName>
    </submittedName>
</protein>
<name>A0A7E4ZYM6_PANRE</name>
<dbReference type="PANTHER" id="PTHR20905">
    <property type="entry name" value="N-ACETYLTRANSFERASE-RELATED"/>
    <property type="match status" value="1"/>
</dbReference>
<evidence type="ECO:0000313" key="3">
    <source>
        <dbReference type="WBParaSite" id="Pan_g3334.t1"/>
    </source>
</evidence>
<reference evidence="2" key="1">
    <citation type="journal article" date="2013" name="Genetics">
        <title>The draft genome and transcriptome of Panagrellus redivivus are shaped by the harsh demands of a free-living lifestyle.</title>
        <authorList>
            <person name="Srinivasan J."/>
            <person name="Dillman A.R."/>
            <person name="Macchietto M.G."/>
            <person name="Heikkinen L."/>
            <person name="Lakso M."/>
            <person name="Fracchia K.M."/>
            <person name="Antoshechkin I."/>
            <person name="Mortazavi A."/>
            <person name="Wong G."/>
            <person name="Sternberg P.W."/>
        </authorList>
    </citation>
    <scope>NUCLEOTIDE SEQUENCE [LARGE SCALE GENOMIC DNA]</scope>
    <source>
        <strain evidence="2">MT8872</strain>
    </source>
</reference>
<dbReference type="SUPFAM" id="SSF55729">
    <property type="entry name" value="Acyl-CoA N-acyltransferases (Nat)"/>
    <property type="match status" value="1"/>
</dbReference>